<dbReference type="AlphaFoldDB" id="A0A0R2H2F7"/>
<proteinExistence type="predicted"/>
<accession>A0A0R2H2F7</accession>
<gene>
    <name evidence="1" type="ORF">IV41_GL000981</name>
</gene>
<evidence type="ECO:0000313" key="1">
    <source>
        <dbReference type="EMBL" id="KRN43946.1"/>
    </source>
</evidence>
<dbReference type="EMBL" id="JQBA01000027">
    <property type="protein sequence ID" value="KRN43946.1"/>
    <property type="molecule type" value="Genomic_DNA"/>
</dbReference>
<name>A0A0R2H2F7_9LACO</name>
<sequence length="97" mass="11392">MEILTANNALQRLNELNVTYLTAGWYSIGNSTENLDTNAELDEIFQVLEEWYATDEFLDQLSSDRDSMVWLVNFEKSSGKWQALFYDEELNEIWIDL</sequence>
<protein>
    <submittedName>
        <fullName evidence="1">Uncharacterized protein</fullName>
    </submittedName>
</protein>
<reference evidence="1 2" key="1">
    <citation type="journal article" date="2015" name="Genome Announc.">
        <title>Expanding the biotechnology potential of lactobacilli through comparative genomics of 213 strains and associated genera.</title>
        <authorList>
            <person name="Sun Z."/>
            <person name="Harris H.M."/>
            <person name="McCann A."/>
            <person name="Guo C."/>
            <person name="Argimon S."/>
            <person name="Zhang W."/>
            <person name="Yang X."/>
            <person name="Jeffery I.B."/>
            <person name="Cooney J.C."/>
            <person name="Kagawa T.F."/>
            <person name="Liu W."/>
            <person name="Song Y."/>
            <person name="Salvetti E."/>
            <person name="Wrobel A."/>
            <person name="Rasinkangas P."/>
            <person name="Parkhill J."/>
            <person name="Rea M.C."/>
            <person name="O'Sullivan O."/>
            <person name="Ritari J."/>
            <person name="Douillard F.P."/>
            <person name="Paul Ross R."/>
            <person name="Yang R."/>
            <person name="Briner A.E."/>
            <person name="Felis G.E."/>
            <person name="de Vos W.M."/>
            <person name="Barrangou R."/>
            <person name="Klaenhammer T.R."/>
            <person name="Caufield P.W."/>
            <person name="Cui Y."/>
            <person name="Zhang H."/>
            <person name="O'Toole P.W."/>
        </authorList>
    </citation>
    <scope>NUCLEOTIDE SEQUENCE [LARGE SCALE GENOMIC DNA]</scope>
    <source>
        <strain evidence="1 2">DSM 14792</strain>
    </source>
</reference>
<dbReference type="Proteomes" id="UP000051639">
    <property type="component" value="Unassembled WGS sequence"/>
</dbReference>
<dbReference type="PATRIC" id="fig|148604.4.peg.1021"/>
<organism evidence="1 2">
    <name type="scientific">Limosilactobacillus ingluviei</name>
    <dbReference type="NCBI Taxonomy" id="148604"/>
    <lineage>
        <taxon>Bacteria</taxon>
        <taxon>Bacillati</taxon>
        <taxon>Bacillota</taxon>
        <taxon>Bacilli</taxon>
        <taxon>Lactobacillales</taxon>
        <taxon>Lactobacillaceae</taxon>
        <taxon>Limosilactobacillus</taxon>
    </lineage>
</organism>
<keyword evidence="2" id="KW-1185">Reference proteome</keyword>
<evidence type="ECO:0000313" key="2">
    <source>
        <dbReference type="Proteomes" id="UP000051639"/>
    </source>
</evidence>
<dbReference type="RefSeq" id="WP_056994653.1">
    <property type="nucleotide sequence ID" value="NZ_JQBA01000027.1"/>
</dbReference>
<comment type="caution">
    <text evidence="1">The sequence shown here is derived from an EMBL/GenBank/DDBJ whole genome shotgun (WGS) entry which is preliminary data.</text>
</comment>